<evidence type="ECO:0000256" key="3">
    <source>
        <dbReference type="ARBA" id="ARBA00023237"/>
    </source>
</evidence>
<evidence type="ECO:0000256" key="1">
    <source>
        <dbReference type="ARBA" id="ARBA00022729"/>
    </source>
</evidence>
<dbReference type="InterPro" id="IPR017687">
    <property type="entry name" value="BamB"/>
</dbReference>
<feature type="signal peptide" evidence="5">
    <location>
        <begin position="1"/>
        <end position="25"/>
    </location>
</feature>
<sequence>MLKAFTAPFLLGLVALAGCSSNPNAIEPNPLPEFEARYDVDRLWRSGAGDGVDETAMTLTPAVTNQQVFAADIHGRVYAFDRENGKRQWRSKTEDRISGGLYAGYGQVLYGTREGEVVALDSEDGEQLWRTEVSSEVLAAPTSNGGLVVAQTIDGHVLGLDGGTGEQIWDYETTVPNLTLLGGAQPVIVNDRVYAGFASGKVAAIEADTGAPLWERRVAEPSGRSELDRLVDVNANMLVENGGVFTATFQGQLSVLDWENGRPYWSKDLSSHQTISSYLGTLFVADDEGLVRAAEQRSGSFLWQQDKLYGRRLTGTAVQDGLVVVGDFEGYLHWMDADTGELVARYRHDRDGFSSTPVVVDDVLYALSADGKLAAYRIEAEE</sequence>
<dbReference type="InterPro" id="IPR011047">
    <property type="entry name" value="Quinoprotein_ADH-like_sf"/>
</dbReference>
<reference evidence="7 8" key="1">
    <citation type="submission" date="2012-09" db="EMBL/GenBank/DDBJ databases">
        <title>Genome Sequence of alkane-degrading Bacterium Alcanivorax venustensis ISO4.</title>
        <authorList>
            <person name="Lai Q."/>
            <person name="Shao Z."/>
        </authorList>
    </citation>
    <scope>NUCLEOTIDE SEQUENCE [LARGE SCALE GENOMIC DNA]</scope>
    <source>
        <strain evidence="7 8">ISO4</strain>
    </source>
</reference>
<evidence type="ECO:0000313" key="7">
    <source>
        <dbReference type="EMBL" id="MBF5053609.1"/>
    </source>
</evidence>
<dbReference type="Pfam" id="PF13360">
    <property type="entry name" value="PQQ_2"/>
    <property type="match status" value="1"/>
</dbReference>
<dbReference type="PANTHER" id="PTHR34512:SF30">
    <property type="entry name" value="OUTER MEMBRANE PROTEIN ASSEMBLY FACTOR BAMB"/>
    <property type="match status" value="1"/>
</dbReference>
<dbReference type="InterPro" id="IPR015943">
    <property type="entry name" value="WD40/YVTN_repeat-like_dom_sf"/>
</dbReference>
<organism evidence="7 8">
    <name type="scientific">Alloalcanivorax venustensis ISO4</name>
    <dbReference type="NCBI Taxonomy" id="1177184"/>
    <lineage>
        <taxon>Bacteria</taxon>
        <taxon>Pseudomonadati</taxon>
        <taxon>Pseudomonadota</taxon>
        <taxon>Gammaproteobacteria</taxon>
        <taxon>Oceanospirillales</taxon>
        <taxon>Alcanivoracaceae</taxon>
        <taxon>Alloalcanivorax</taxon>
    </lineage>
</organism>
<dbReference type="HAMAP" id="MF_00923">
    <property type="entry name" value="OM_assembly_BamB"/>
    <property type="match status" value="1"/>
</dbReference>
<dbReference type="RefSeq" id="WP_194856274.1">
    <property type="nucleotide sequence ID" value="NZ_ARXR01000018.1"/>
</dbReference>
<feature type="domain" description="Pyrrolo-quinoline quinone repeat" evidence="6">
    <location>
        <begin position="74"/>
        <end position="305"/>
    </location>
</feature>
<dbReference type="PANTHER" id="PTHR34512">
    <property type="entry name" value="CELL SURFACE PROTEIN"/>
    <property type="match status" value="1"/>
</dbReference>
<keyword evidence="3 4" id="KW-0998">Cell outer membrane</keyword>
<keyword evidence="1 4" id="KW-0732">Signal</keyword>
<dbReference type="SMART" id="SM00564">
    <property type="entry name" value="PQQ"/>
    <property type="match status" value="7"/>
</dbReference>
<keyword evidence="2 4" id="KW-0472">Membrane</keyword>
<comment type="similarity">
    <text evidence="4">Belongs to the BamB family.</text>
</comment>
<dbReference type="InterPro" id="IPR018391">
    <property type="entry name" value="PQQ_b-propeller_rpt"/>
</dbReference>
<dbReference type="Gene3D" id="2.130.10.10">
    <property type="entry name" value="YVTN repeat-like/Quinoprotein amine dehydrogenase"/>
    <property type="match status" value="1"/>
</dbReference>
<feature type="chain" id="PRO_5045557538" description="Outer membrane protein assembly factor BamB" evidence="5">
    <location>
        <begin position="26"/>
        <end position="382"/>
    </location>
</feature>
<gene>
    <name evidence="4" type="primary">bamB</name>
    <name evidence="7" type="ORF">ISO4_02211</name>
</gene>
<keyword evidence="8" id="KW-1185">Reference proteome</keyword>
<evidence type="ECO:0000313" key="8">
    <source>
        <dbReference type="Proteomes" id="UP000644441"/>
    </source>
</evidence>
<dbReference type="Proteomes" id="UP000644441">
    <property type="component" value="Unassembled WGS sequence"/>
</dbReference>
<comment type="function">
    <text evidence="4">Part of the outer membrane protein assembly complex, which is involved in assembly and insertion of beta-barrel proteins into the outer membrane.</text>
</comment>
<dbReference type="EMBL" id="ARXR01000018">
    <property type="protein sequence ID" value="MBF5053609.1"/>
    <property type="molecule type" value="Genomic_DNA"/>
</dbReference>
<evidence type="ECO:0000256" key="4">
    <source>
        <dbReference type="HAMAP-Rule" id="MF_00923"/>
    </source>
</evidence>
<comment type="subcellular location">
    <subcellularLocation>
        <location evidence="4">Cell outer membrane</location>
        <topology evidence="4">Lipid-anchor</topology>
    </subcellularLocation>
</comment>
<dbReference type="InterPro" id="IPR002372">
    <property type="entry name" value="PQQ_rpt_dom"/>
</dbReference>
<proteinExistence type="inferred from homology"/>
<accession>A0ABS0AHL9</accession>
<evidence type="ECO:0000259" key="6">
    <source>
        <dbReference type="Pfam" id="PF13360"/>
    </source>
</evidence>
<comment type="subunit">
    <text evidence="4">Part of the Bam complex.</text>
</comment>
<dbReference type="PROSITE" id="PS51257">
    <property type="entry name" value="PROKAR_LIPOPROTEIN"/>
    <property type="match status" value="1"/>
</dbReference>
<evidence type="ECO:0000256" key="2">
    <source>
        <dbReference type="ARBA" id="ARBA00023136"/>
    </source>
</evidence>
<evidence type="ECO:0000256" key="5">
    <source>
        <dbReference type="SAM" id="SignalP"/>
    </source>
</evidence>
<name>A0ABS0AHL9_9GAMM</name>
<keyword evidence="4" id="KW-0564">Palmitate</keyword>
<dbReference type="NCBIfam" id="TIGR03300">
    <property type="entry name" value="assembly_YfgL"/>
    <property type="match status" value="1"/>
</dbReference>
<protein>
    <recommendedName>
        <fullName evidence="4">Outer membrane protein assembly factor BamB</fullName>
    </recommendedName>
</protein>
<dbReference type="SUPFAM" id="SSF50998">
    <property type="entry name" value="Quinoprotein alcohol dehydrogenase-like"/>
    <property type="match status" value="1"/>
</dbReference>
<comment type="caution">
    <text evidence="7">The sequence shown here is derived from an EMBL/GenBank/DDBJ whole genome shotgun (WGS) entry which is preliminary data.</text>
</comment>
<keyword evidence="4" id="KW-0449">Lipoprotein</keyword>